<dbReference type="WBParaSite" id="MBELARI_LOCUS15457">
    <property type="protein sequence ID" value="MBELARI_LOCUS15457"/>
    <property type="gene ID" value="MBELARI_LOCUS15457"/>
</dbReference>
<keyword evidence="2" id="KW-0472">Membrane</keyword>
<reference evidence="4" key="1">
    <citation type="submission" date="2024-02" db="UniProtKB">
        <authorList>
            <consortium name="WormBaseParasite"/>
        </authorList>
    </citation>
    <scope>IDENTIFICATION</scope>
</reference>
<evidence type="ECO:0000313" key="4">
    <source>
        <dbReference type="WBParaSite" id="MBELARI_LOCUS15457"/>
    </source>
</evidence>
<keyword evidence="2" id="KW-0812">Transmembrane</keyword>
<proteinExistence type="predicted"/>
<organism evidence="3 4">
    <name type="scientific">Mesorhabditis belari</name>
    <dbReference type="NCBI Taxonomy" id="2138241"/>
    <lineage>
        <taxon>Eukaryota</taxon>
        <taxon>Metazoa</taxon>
        <taxon>Ecdysozoa</taxon>
        <taxon>Nematoda</taxon>
        <taxon>Chromadorea</taxon>
        <taxon>Rhabditida</taxon>
        <taxon>Rhabditina</taxon>
        <taxon>Rhabditomorpha</taxon>
        <taxon>Rhabditoidea</taxon>
        <taxon>Rhabditidae</taxon>
        <taxon>Mesorhabditinae</taxon>
        <taxon>Mesorhabditis</taxon>
    </lineage>
</organism>
<evidence type="ECO:0000256" key="1">
    <source>
        <dbReference type="SAM" id="MobiDB-lite"/>
    </source>
</evidence>
<keyword evidence="3" id="KW-1185">Reference proteome</keyword>
<feature type="transmembrane region" description="Helical" evidence="2">
    <location>
        <begin position="210"/>
        <end position="232"/>
    </location>
</feature>
<protein>
    <submittedName>
        <fullName evidence="4">B box-type domain-containing protein</fullName>
    </submittedName>
</protein>
<evidence type="ECO:0000256" key="2">
    <source>
        <dbReference type="SAM" id="Phobius"/>
    </source>
</evidence>
<keyword evidence="2" id="KW-1133">Transmembrane helix</keyword>
<dbReference type="Proteomes" id="UP000887575">
    <property type="component" value="Unassembled WGS sequence"/>
</dbReference>
<accession>A0AAF3EN98</accession>
<feature type="region of interest" description="Disordered" evidence="1">
    <location>
        <begin position="1"/>
        <end position="101"/>
    </location>
</feature>
<dbReference type="AlphaFoldDB" id="A0AAF3EN98"/>
<sequence length="233" mass="25908">MAHQQQAGDHPIPVDVAENAENVQPAGDQQSTGKPEETVPTAEPNKKKLAFLNILNEKLSKRSKDDSSKHDSSKHETKDSADSTDGGASAQEEGGKKRKMSFGGCMPKLSGGKIACSACHQKKTPRNTFVCATCDRALFCAHCMLRDHRLHEILDGTTETPVQDGVEALWCNWDNTTPTLLPFWNRLESVPYMFECKSLILLCVYFDINAFHGCFLATLYCSLFIFLQTYILF</sequence>
<name>A0AAF3EN98_9BILA</name>
<feature type="compositionally biased region" description="Basic and acidic residues" evidence="1">
    <location>
        <begin position="58"/>
        <end position="81"/>
    </location>
</feature>
<evidence type="ECO:0000313" key="3">
    <source>
        <dbReference type="Proteomes" id="UP000887575"/>
    </source>
</evidence>